<dbReference type="PANTHER" id="PTHR30005">
    <property type="entry name" value="EXOPOLYPHOSPHATASE"/>
    <property type="match status" value="1"/>
</dbReference>
<evidence type="ECO:0000259" key="1">
    <source>
        <dbReference type="Pfam" id="PF02541"/>
    </source>
</evidence>
<dbReference type="Gene3D" id="3.30.420.40">
    <property type="match status" value="1"/>
</dbReference>
<accession>A0A9D2B5H0</accession>
<organism evidence="2 3">
    <name type="scientific">Candidatus Halomonas stercoripullorum</name>
    <dbReference type="NCBI Taxonomy" id="2838617"/>
    <lineage>
        <taxon>Bacteria</taxon>
        <taxon>Pseudomonadati</taxon>
        <taxon>Pseudomonadota</taxon>
        <taxon>Gammaproteobacteria</taxon>
        <taxon>Oceanospirillales</taxon>
        <taxon>Halomonadaceae</taxon>
        <taxon>Halomonas</taxon>
    </lineage>
</organism>
<feature type="domain" description="Ppx/GppA phosphatase N-terminal" evidence="1">
    <location>
        <begin position="5"/>
        <end position="204"/>
    </location>
</feature>
<name>A0A9D2B5H0_9GAMM</name>
<dbReference type="Proteomes" id="UP000824248">
    <property type="component" value="Unassembled WGS sequence"/>
</dbReference>
<comment type="caution">
    <text evidence="2">The sequence shown here is derived from an EMBL/GenBank/DDBJ whole genome shotgun (WGS) entry which is preliminary data.</text>
</comment>
<dbReference type="InterPro" id="IPR003695">
    <property type="entry name" value="Ppx_GppA_N"/>
</dbReference>
<dbReference type="AlphaFoldDB" id="A0A9D2B5H0"/>
<sequence>EALLDCRVEIISGEEEARLIYLGAAHALNRDDERRLVVDIGGGSTECIVGSQLQPQLMRSLDVGCVSHTRRHFPEGTLSEAGMGQIEKDVRLQLEPAQAEYRQLGWHEALGTSGTIKATAAVLAATGEPSGLIKRDALLDLRQRVIECGQLDRVKLPGLTSDRSHIFPAGVAILCGIFAGFELSSLRYADGALREGALYDMLERDPLPRP</sequence>
<evidence type="ECO:0000313" key="2">
    <source>
        <dbReference type="EMBL" id="HIX62212.1"/>
    </source>
</evidence>
<dbReference type="Pfam" id="PF02541">
    <property type="entry name" value="Ppx-GppA"/>
    <property type="match status" value="1"/>
</dbReference>
<evidence type="ECO:0000313" key="3">
    <source>
        <dbReference type="Proteomes" id="UP000824248"/>
    </source>
</evidence>
<dbReference type="PANTHER" id="PTHR30005:SF0">
    <property type="entry name" value="RETROGRADE REGULATION PROTEIN 2"/>
    <property type="match status" value="1"/>
</dbReference>
<reference evidence="2" key="2">
    <citation type="submission" date="2021-04" db="EMBL/GenBank/DDBJ databases">
        <authorList>
            <person name="Gilroy R."/>
        </authorList>
    </citation>
    <scope>NUCLEOTIDE SEQUENCE</scope>
    <source>
        <strain evidence="2">1193</strain>
    </source>
</reference>
<dbReference type="InterPro" id="IPR043129">
    <property type="entry name" value="ATPase_NBD"/>
</dbReference>
<protein>
    <submittedName>
        <fullName evidence="2">Ppx/GppA family phosphatase</fullName>
    </submittedName>
</protein>
<dbReference type="InterPro" id="IPR050273">
    <property type="entry name" value="GppA/Ppx_hydrolase"/>
</dbReference>
<dbReference type="SUPFAM" id="SSF53067">
    <property type="entry name" value="Actin-like ATPase domain"/>
    <property type="match status" value="1"/>
</dbReference>
<reference evidence="2" key="1">
    <citation type="journal article" date="2021" name="PeerJ">
        <title>Extensive microbial diversity within the chicken gut microbiome revealed by metagenomics and culture.</title>
        <authorList>
            <person name="Gilroy R."/>
            <person name="Ravi A."/>
            <person name="Getino M."/>
            <person name="Pursley I."/>
            <person name="Horton D.L."/>
            <person name="Alikhan N.F."/>
            <person name="Baker D."/>
            <person name="Gharbi K."/>
            <person name="Hall N."/>
            <person name="Watson M."/>
            <person name="Adriaenssens E.M."/>
            <person name="Foster-Nyarko E."/>
            <person name="Jarju S."/>
            <person name="Secka A."/>
            <person name="Antonio M."/>
            <person name="Oren A."/>
            <person name="Chaudhuri R.R."/>
            <person name="La Ragione R."/>
            <person name="Hildebrand F."/>
            <person name="Pallen M.J."/>
        </authorList>
    </citation>
    <scope>NUCLEOTIDE SEQUENCE</scope>
    <source>
        <strain evidence="2">1193</strain>
    </source>
</reference>
<dbReference type="Gene3D" id="3.30.420.150">
    <property type="entry name" value="Exopolyphosphatase. Domain 2"/>
    <property type="match status" value="1"/>
</dbReference>
<feature type="non-terminal residue" evidence="2">
    <location>
        <position position="1"/>
    </location>
</feature>
<dbReference type="EMBL" id="DXFC01000246">
    <property type="protein sequence ID" value="HIX62212.1"/>
    <property type="molecule type" value="Genomic_DNA"/>
</dbReference>
<proteinExistence type="predicted"/>
<dbReference type="FunFam" id="3.30.420.150:FF:000001">
    <property type="entry name" value="Guanosine-5'-triphosphate,3'-diphosphate pyrophosphatase"/>
    <property type="match status" value="1"/>
</dbReference>
<dbReference type="GO" id="GO:0016462">
    <property type="term" value="F:pyrophosphatase activity"/>
    <property type="evidence" value="ECO:0007669"/>
    <property type="project" value="TreeGrafter"/>
</dbReference>
<gene>
    <name evidence="2" type="ORF">H9854_08275</name>
</gene>